<reference evidence="6 7" key="1">
    <citation type="submission" date="2019-03" db="EMBL/GenBank/DDBJ databases">
        <title>Whole genome sequence of a novel Rubrobacter taiwanensis strain, isolated from Yellowstone National Park.</title>
        <authorList>
            <person name="Freed S."/>
            <person name="Ramaley R.F."/>
            <person name="Kyndt J.A."/>
        </authorList>
    </citation>
    <scope>NUCLEOTIDE SEQUENCE [LARGE SCALE GENOMIC DNA]</scope>
    <source>
        <strain evidence="6 7">Yellowstone</strain>
    </source>
</reference>
<dbReference type="InterPro" id="IPR017459">
    <property type="entry name" value="Glycosyl_Trfase_fam3_N_dom"/>
</dbReference>
<dbReference type="InterPro" id="IPR035902">
    <property type="entry name" value="Nuc_phospho_transferase"/>
</dbReference>
<dbReference type="AlphaFoldDB" id="A0A4R1BFU3"/>
<dbReference type="InterPro" id="IPR036320">
    <property type="entry name" value="Glycosyl_Trfase_fam3_N_dom_sf"/>
</dbReference>
<dbReference type="FunFam" id="3.40.1030.10:FF:000003">
    <property type="entry name" value="Pyrimidine-nucleoside phosphorylase"/>
    <property type="match status" value="1"/>
</dbReference>
<dbReference type="NCBIfam" id="NF004490">
    <property type="entry name" value="PRK05820.1"/>
    <property type="match status" value="1"/>
</dbReference>
<dbReference type="InterPro" id="IPR017872">
    <property type="entry name" value="Pyrmidine_PPase_CS"/>
</dbReference>
<dbReference type="Gene3D" id="3.90.1170.30">
    <property type="entry name" value="Pyrimidine nucleoside phosphorylase-like, C-terminal domain"/>
    <property type="match status" value="1"/>
</dbReference>
<comment type="caution">
    <text evidence="6">The sequence shown here is derived from an EMBL/GenBank/DDBJ whole genome shotgun (WGS) entry which is preliminary data.</text>
</comment>
<dbReference type="Pfam" id="PF00591">
    <property type="entry name" value="Glycos_transf_3"/>
    <property type="match status" value="1"/>
</dbReference>
<dbReference type="GO" id="GO:0006206">
    <property type="term" value="P:pyrimidine nucleobase metabolic process"/>
    <property type="evidence" value="ECO:0007669"/>
    <property type="project" value="InterPro"/>
</dbReference>
<dbReference type="GO" id="GO:0005829">
    <property type="term" value="C:cytosol"/>
    <property type="evidence" value="ECO:0007669"/>
    <property type="project" value="TreeGrafter"/>
</dbReference>
<keyword evidence="3 6" id="KW-0328">Glycosyltransferase</keyword>
<dbReference type="InterPro" id="IPR036566">
    <property type="entry name" value="PYNP-like_C_sf"/>
</dbReference>
<dbReference type="Gene3D" id="1.20.970.10">
    <property type="entry name" value="Transferase, Pyrimidine Nucleoside Phosphorylase, Chain C"/>
    <property type="match status" value="1"/>
</dbReference>
<gene>
    <name evidence="6" type="ORF">E0L93_11100</name>
</gene>
<dbReference type="GO" id="GO:0009032">
    <property type="term" value="F:thymidine phosphorylase activity"/>
    <property type="evidence" value="ECO:0007669"/>
    <property type="project" value="UniProtKB-EC"/>
</dbReference>
<keyword evidence="4 6" id="KW-0808">Transferase</keyword>
<dbReference type="Pfam" id="PF02885">
    <property type="entry name" value="Glycos_trans_3N"/>
    <property type="match status" value="1"/>
</dbReference>
<proteinExistence type="inferred from homology"/>
<dbReference type="Proteomes" id="UP000295244">
    <property type="component" value="Unassembled WGS sequence"/>
</dbReference>
<dbReference type="SMART" id="SM00941">
    <property type="entry name" value="PYNP_C"/>
    <property type="match status" value="1"/>
</dbReference>
<evidence type="ECO:0000313" key="6">
    <source>
        <dbReference type="EMBL" id="TCJ16023.1"/>
    </source>
</evidence>
<evidence type="ECO:0000256" key="4">
    <source>
        <dbReference type="ARBA" id="ARBA00022679"/>
    </source>
</evidence>
<sequence length="451" mass="48115">MRVRWSPLQSGAREEKVLSYVEAALEAIEEKKRGGRLPEGLIRTVVEGYTAGEIPDYQMSALLMAIFIRGMDYGETLALTRAMAESGERYSFPECVDKHSTGGIGDKISLTSLPVVAACGAPVAKLSGRGLGYTGGTVDKLEAIPGFTCALDRERFERQVREIGLAIVEAGELAPADRAIYALRDATGTVDSLPLIGSSIVSKKAATGAGHLLYDVKCGSGAFMHTLEEARGLADLLVRLSTSLGIRAAALITEMDQPLGSAIGNSLEVREALRFLRGERVAGDLDALAREIAVRLLQLKGVEEPERQVEEAISSGAAYEKFREFVRAQSGDDRALEHLEVSDEITEVCAPAGGYLRRAEAIKLGRAALALGAGREKKGDEVDPAVGLEVCAKVGDRVEAGQTLALIYGARNLRRAAELAEDAFEIAPEPVEPIPAILGSVWEAAGREGER</sequence>
<dbReference type="SUPFAM" id="SSF54680">
    <property type="entry name" value="Pyrimidine nucleoside phosphorylase C-terminal domain"/>
    <property type="match status" value="1"/>
</dbReference>
<dbReference type="Gene3D" id="3.40.1030.10">
    <property type="entry name" value="Nucleoside phosphorylase/phosphoribosyltransferase catalytic domain"/>
    <property type="match status" value="1"/>
</dbReference>
<feature type="domain" description="Pyrimidine nucleoside phosphorylase C-terminal" evidence="5">
    <location>
        <begin position="355"/>
        <end position="427"/>
    </location>
</feature>
<evidence type="ECO:0000256" key="3">
    <source>
        <dbReference type="ARBA" id="ARBA00022676"/>
    </source>
</evidence>
<comment type="similarity">
    <text evidence="1">Belongs to the thymidine/pyrimidine-nucleoside phosphorylase family.</text>
</comment>
<dbReference type="Pfam" id="PF07831">
    <property type="entry name" value="PYNP_C"/>
    <property type="match status" value="1"/>
</dbReference>
<evidence type="ECO:0000313" key="7">
    <source>
        <dbReference type="Proteomes" id="UP000295244"/>
    </source>
</evidence>
<organism evidence="6 7">
    <name type="scientific">Rubrobacter taiwanensis</name>
    <dbReference type="NCBI Taxonomy" id="185139"/>
    <lineage>
        <taxon>Bacteria</taxon>
        <taxon>Bacillati</taxon>
        <taxon>Actinomycetota</taxon>
        <taxon>Rubrobacteria</taxon>
        <taxon>Rubrobacterales</taxon>
        <taxon>Rubrobacteraceae</taxon>
        <taxon>Rubrobacter</taxon>
    </lineage>
</organism>
<name>A0A4R1BFU3_9ACTN</name>
<dbReference type="SUPFAM" id="SSF47648">
    <property type="entry name" value="Nucleoside phosphorylase/phosphoribosyltransferase N-terminal domain"/>
    <property type="match status" value="1"/>
</dbReference>
<dbReference type="InterPro" id="IPR000312">
    <property type="entry name" value="Glycosyl_Trfase_fam3"/>
</dbReference>
<dbReference type="InterPro" id="IPR018090">
    <property type="entry name" value="Pyrmidine_PPas_bac/euk"/>
</dbReference>
<dbReference type="NCBIfam" id="TIGR02644">
    <property type="entry name" value="Y_phosphoryl"/>
    <property type="match status" value="1"/>
</dbReference>
<dbReference type="InterPro" id="IPR000053">
    <property type="entry name" value="Thymidine/pyrmidine_PPase"/>
</dbReference>
<dbReference type="PIRSF" id="PIRSF000478">
    <property type="entry name" value="TP_PyNP"/>
    <property type="match status" value="1"/>
</dbReference>
<dbReference type="GO" id="GO:0006213">
    <property type="term" value="P:pyrimidine nucleoside metabolic process"/>
    <property type="evidence" value="ECO:0007669"/>
    <property type="project" value="InterPro"/>
</dbReference>
<comment type="subunit">
    <text evidence="2">Homodimer.</text>
</comment>
<dbReference type="InterPro" id="IPR013102">
    <property type="entry name" value="PYNP_C"/>
</dbReference>
<dbReference type="PROSITE" id="PS00647">
    <property type="entry name" value="THYMID_PHOSPHORYLASE"/>
    <property type="match status" value="1"/>
</dbReference>
<evidence type="ECO:0000259" key="5">
    <source>
        <dbReference type="SMART" id="SM00941"/>
    </source>
</evidence>
<dbReference type="SUPFAM" id="SSF52418">
    <property type="entry name" value="Nucleoside phosphorylase/phosphoribosyltransferase catalytic domain"/>
    <property type="match status" value="1"/>
</dbReference>
<accession>A0A4R1BFU3</accession>
<protein>
    <submittedName>
        <fullName evidence="6">Thymidine phosphorylase</fullName>
        <ecNumber evidence="6">2.4.2.4</ecNumber>
    </submittedName>
</protein>
<dbReference type="GO" id="GO:0004645">
    <property type="term" value="F:1,4-alpha-oligoglucan phosphorylase activity"/>
    <property type="evidence" value="ECO:0007669"/>
    <property type="project" value="InterPro"/>
</dbReference>
<dbReference type="EC" id="2.4.2.4" evidence="6"/>
<evidence type="ECO:0000256" key="2">
    <source>
        <dbReference type="ARBA" id="ARBA00011738"/>
    </source>
</evidence>
<evidence type="ECO:0000256" key="1">
    <source>
        <dbReference type="ARBA" id="ARBA00006915"/>
    </source>
</evidence>
<keyword evidence="7" id="KW-1185">Reference proteome</keyword>
<dbReference type="PANTHER" id="PTHR10515">
    <property type="entry name" value="THYMIDINE PHOSPHORYLASE"/>
    <property type="match status" value="1"/>
</dbReference>
<dbReference type="OrthoDB" id="9763887at2"/>
<dbReference type="EMBL" id="SKBU01000019">
    <property type="protein sequence ID" value="TCJ16023.1"/>
    <property type="molecule type" value="Genomic_DNA"/>
</dbReference>
<dbReference type="PANTHER" id="PTHR10515:SF0">
    <property type="entry name" value="THYMIDINE PHOSPHORYLASE"/>
    <property type="match status" value="1"/>
</dbReference>